<dbReference type="InterPro" id="IPR011049">
    <property type="entry name" value="Serralysin-like_metalloprot_C"/>
</dbReference>
<keyword evidence="2" id="KW-0964">Secreted</keyword>
<name>A0ABX1QHY7_9RHOO</name>
<dbReference type="InterPro" id="IPR018511">
    <property type="entry name" value="Hemolysin-typ_Ca-bd_CS"/>
</dbReference>
<dbReference type="PROSITE" id="PS00330">
    <property type="entry name" value="HEMOLYSIN_CALCIUM"/>
    <property type="match status" value="1"/>
</dbReference>
<accession>A0ABX1QHY7</accession>
<dbReference type="InterPro" id="IPR050557">
    <property type="entry name" value="RTX_toxin/Mannuronan_C5-epim"/>
</dbReference>
<comment type="subcellular location">
    <subcellularLocation>
        <location evidence="1">Secreted</location>
    </subcellularLocation>
</comment>
<dbReference type="PANTHER" id="PTHR38340">
    <property type="entry name" value="S-LAYER PROTEIN"/>
    <property type="match status" value="1"/>
</dbReference>
<dbReference type="Pfam" id="PF00353">
    <property type="entry name" value="HemolysinCabind"/>
    <property type="match status" value="3"/>
</dbReference>
<dbReference type="InterPro" id="IPR001343">
    <property type="entry name" value="Hemolysn_Ca-bd"/>
</dbReference>
<reference evidence="3 4" key="1">
    <citation type="submission" date="2019-12" db="EMBL/GenBank/DDBJ databases">
        <title>Comparative genomics gives insights into the taxonomy of the Azoarcus-Aromatoleum group and reveals separate origins of nif in the plant-associated Azoarcus and non-plant-associated Aromatoleum sub-groups.</title>
        <authorList>
            <person name="Lafos M."/>
            <person name="Maluk M."/>
            <person name="Batista M."/>
            <person name="Junghare M."/>
            <person name="Carmona M."/>
            <person name="Faoro H."/>
            <person name="Cruz L.M."/>
            <person name="Battistoni F."/>
            <person name="De Souza E."/>
            <person name="Pedrosa F."/>
            <person name="Chen W.-M."/>
            <person name="Poole P.S."/>
            <person name="Dixon R.A."/>
            <person name="James E.K."/>
        </authorList>
    </citation>
    <scope>NUCLEOTIDE SEQUENCE [LARGE SCALE GENOMIC DNA]</scope>
    <source>
        <strain evidence="3 4">22Lin</strain>
    </source>
</reference>
<dbReference type="EMBL" id="WTVQ01000053">
    <property type="protein sequence ID" value="NMG77210.1"/>
    <property type="molecule type" value="Genomic_DNA"/>
</dbReference>
<organism evidence="3 4">
    <name type="scientific">Aromatoleum diolicum</name>
    <dbReference type="NCBI Taxonomy" id="75796"/>
    <lineage>
        <taxon>Bacteria</taxon>
        <taxon>Pseudomonadati</taxon>
        <taxon>Pseudomonadota</taxon>
        <taxon>Betaproteobacteria</taxon>
        <taxon>Rhodocyclales</taxon>
        <taxon>Rhodocyclaceae</taxon>
        <taxon>Aromatoleum</taxon>
    </lineage>
</organism>
<dbReference type="PRINTS" id="PR00313">
    <property type="entry name" value="CABNDNGRPT"/>
</dbReference>
<gene>
    <name evidence="3" type="ORF">GPA25_20860</name>
</gene>
<comment type="caution">
    <text evidence="3">The sequence shown here is derived from an EMBL/GenBank/DDBJ whole genome shotgun (WGS) entry which is preliminary data.</text>
</comment>
<dbReference type="RefSeq" id="WP_281357748.1">
    <property type="nucleotide sequence ID" value="NZ_WTVQ01000053.1"/>
</dbReference>
<evidence type="ECO:0000256" key="1">
    <source>
        <dbReference type="ARBA" id="ARBA00004613"/>
    </source>
</evidence>
<sequence>SESISGRNGGDEVIEARAGNDYLYGLDGNDVLRGEAGTDSLYGSNGNDALEGGLDNDYLQGDSGNDVLNGGNGNDYQYGGGGRDLLFGGAGNDTLNSDSGADIIAFNRGGGADVVSATWGVAEDTLSLGGGIGYADLALRRSGQDLVLDTGAGDSITLQNWYSSTSYHGVANLQLVAEAMTAFDATSSDPLLNQKVQQFDFTGLVNRFDQAMAANPALTSWSLSSSLLEFHVAGSDTAALGGDLAYQYGKNGSLAGIGISAAQGILGDAQFGTSAQTLLAPAQLQEGFATLS</sequence>
<keyword evidence="4" id="KW-1185">Reference proteome</keyword>
<evidence type="ECO:0000313" key="3">
    <source>
        <dbReference type="EMBL" id="NMG77210.1"/>
    </source>
</evidence>
<evidence type="ECO:0000256" key="2">
    <source>
        <dbReference type="ARBA" id="ARBA00022525"/>
    </source>
</evidence>
<protein>
    <recommendedName>
        <fullName evidence="5">Calcium-binding protein</fullName>
    </recommendedName>
</protein>
<dbReference type="PANTHER" id="PTHR38340:SF1">
    <property type="entry name" value="S-LAYER PROTEIN"/>
    <property type="match status" value="1"/>
</dbReference>
<dbReference type="Proteomes" id="UP000648984">
    <property type="component" value="Unassembled WGS sequence"/>
</dbReference>
<proteinExistence type="predicted"/>
<evidence type="ECO:0000313" key="4">
    <source>
        <dbReference type="Proteomes" id="UP000648984"/>
    </source>
</evidence>
<dbReference type="Gene3D" id="2.150.10.10">
    <property type="entry name" value="Serralysin-like metalloprotease, C-terminal"/>
    <property type="match status" value="2"/>
</dbReference>
<dbReference type="SUPFAM" id="SSF51120">
    <property type="entry name" value="beta-Roll"/>
    <property type="match status" value="1"/>
</dbReference>
<feature type="non-terminal residue" evidence="3">
    <location>
        <position position="1"/>
    </location>
</feature>
<evidence type="ECO:0008006" key="5">
    <source>
        <dbReference type="Google" id="ProtNLM"/>
    </source>
</evidence>